<keyword evidence="1" id="KW-0472">Membrane</keyword>
<feature type="transmembrane region" description="Helical" evidence="1">
    <location>
        <begin position="104"/>
        <end position="129"/>
    </location>
</feature>
<name>A0ABM8E098_9MICO</name>
<reference evidence="2 3" key="1">
    <citation type="submission" date="2022-12" db="EMBL/GenBank/DDBJ databases">
        <title>Microbacterium terricola strain KV-448 chromosome, complete genome.</title>
        <authorList>
            <person name="Oshima T."/>
            <person name="Moriya T."/>
            <person name="Bessho Y."/>
        </authorList>
    </citation>
    <scope>NUCLEOTIDE SEQUENCE [LARGE SCALE GENOMIC DNA]</scope>
    <source>
        <strain evidence="2 3">KV-448</strain>
    </source>
</reference>
<keyword evidence="3" id="KW-1185">Reference proteome</keyword>
<evidence type="ECO:0000313" key="3">
    <source>
        <dbReference type="Proteomes" id="UP001317779"/>
    </source>
</evidence>
<feature type="transmembrane region" description="Helical" evidence="1">
    <location>
        <begin position="12"/>
        <end position="33"/>
    </location>
</feature>
<dbReference type="Proteomes" id="UP001317779">
    <property type="component" value="Chromosome"/>
</dbReference>
<keyword evidence="1" id="KW-0812">Transmembrane</keyword>
<proteinExistence type="predicted"/>
<protein>
    <recommendedName>
        <fullName evidence="4">Leucyl-tRNA synthetase</fullName>
    </recommendedName>
</protein>
<evidence type="ECO:0000256" key="1">
    <source>
        <dbReference type="SAM" id="Phobius"/>
    </source>
</evidence>
<evidence type="ECO:0008006" key="4">
    <source>
        <dbReference type="Google" id="ProtNLM"/>
    </source>
</evidence>
<dbReference type="RefSeq" id="WP_263798059.1">
    <property type="nucleotide sequence ID" value="NZ_AP027141.1"/>
</dbReference>
<sequence length="131" mass="13470">MSAAVDAIVEIFTWVGLGAGALLALSGVIMLIADGSWAPVHVLIDDGPEGRVARWIDHAGGVNESALTAEQDAALAHRDQADAYARVGVPGRLRLTKGAPGVRFVLRLAAGFAAIGALAFILSLVLLFAEG</sequence>
<keyword evidence="1" id="KW-1133">Transmembrane helix</keyword>
<accession>A0ABM8E098</accession>
<gene>
    <name evidence="2" type="ORF">Microterr_20130</name>
</gene>
<evidence type="ECO:0000313" key="2">
    <source>
        <dbReference type="EMBL" id="BDV31353.1"/>
    </source>
</evidence>
<dbReference type="EMBL" id="AP027141">
    <property type="protein sequence ID" value="BDV31353.1"/>
    <property type="molecule type" value="Genomic_DNA"/>
</dbReference>
<organism evidence="2 3">
    <name type="scientific">Microbacterium terricola</name>
    <dbReference type="NCBI Taxonomy" id="344163"/>
    <lineage>
        <taxon>Bacteria</taxon>
        <taxon>Bacillati</taxon>
        <taxon>Actinomycetota</taxon>
        <taxon>Actinomycetes</taxon>
        <taxon>Micrococcales</taxon>
        <taxon>Microbacteriaceae</taxon>
        <taxon>Microbacterium</taxon>
    </lineage>
</organism>